<dbReference type="EMBL" id="JBHSIT010000005">
    <property type="protein sequence ID" value="MFC4909704.1"/>
    <property type="molecule type" value="Genomic_DNA"/>
</dbReference>
<dbReference type="PANTHER" id="PTHR30005">
    <property type="entry name" value="EXOPOLYPHOSPHATASE"/>
    <property type="match status" value="1"/>
</dbReference>
<evidence type="ECO:0000313" key="4">
    <source>
        <dbReference type="EMBL" id="MFC4909704.1"/>
    </source>
</evidence>
<dbReference type="Proteomes" id="UP001595872">
    <property type="component" value="Unassembled WGS sequence"/>
</dbReference>
<evidence type="ECO:0000259" key="3">
    <source>
        <dbReference type="Pfam" id="PF02541"/>
    </source>
</evidence>
<dbReference type="SUPFAM" id="SSF53067">
    <property type="entry name" value="Actin-like ATPase domain"/>
    <property type="match status" value="2"/>
</dbReference>
<sequence>MRIAILDVGSNSAHLKIVDLGDDGAIRDVDSAKHPTRLAERTGPGGRIDDAAVERLARAVGTARRMALERGADEMVAFATSAIRGAGDQDAVVARIADRTGVRLESLPGRDEARLTFLAARAWYGRSAGPLLLADIGGGSLELAAGDGLEAAATLSVPLGAGRLTRDHLPDDPPEPEQIERLAEHIRRVFADRVHAELSPERLDAIAGPHLDFRAVVTSKTFKQLARLTGGRNRDGHRVLKRKRLRQQIPRLAKLPSGQRARLKGVSESRARQILAGAMVAEAFMTAFDLRHVELCPWALREGIALRRLQQLSATRSRHHDIDDLIRPLTPSAPTSPTFVLPGHPVPPPRPPDHAASPRRLGA</sequence>
<dbReference type="CDD" id="cd24056">
    <property type="entry name" value="ASKHA_NBD_MtPPX1-like"/>
    <property type="match status" value="1"/>
</dbReference>
<dbReference type="RefSeq" id="WP_378257400.1">
    <property type="nucleotide sequence ID" value="NZ_JBHSIT010000005.1"/>
</dbReference>
<organism evidence="4 5">
    <name type="scientific">Actinomadura gamaensis</name>
    <dbReference type="NCBI Taxonomy" id="1763541"/>
    <lineage>
        <taxon>Bacteria</taxon>
        <taxon>Bacillati</taxon>
        <taxon>Actinomycetota</taxon>
        <taxon>Actinomycetes</taxon>
        <taxon>Streptosporangiales</taxon>
        <taxon>Thermomonosporaceae</taxon>
        <taxon>Actinomadura</taxon>
    </lineage>
</organism>
<accession>A0ABV9U1M1</accession>
<feature type="region of interest" description="Disordered" evidence="2">
    <location>
        <begin position="323"/>
        <end position="363"/>
    </location>
</feature>
<keyword evidence="5" id="KW-1185">Reference proteome</keyword>
<dbReference type="Gene3D" id="3.30.420.150">
    <property type="entry name" value="Exopolyphosphatase. Domain 2"/>
    <property type="match status" value="1"/>
</dbReference>
<name>A0ABV9U1M1_9ACTN</name>
<feature type="domain" description="Ppx/GppA phosphatase N-terminal" evidence="3">
    <location>
        <begin position="21"/>
        <end position="310"/>
    </location>
</feature>
<proteinExistence type="inferred from homology"/>
<protein>
    <submittedName>
        <fullName evidence="4">Ppx/GppA phosphatase family protein</fullName>
    </submittedName>
</protein>
<dbReference type="Gene3D" id="3.30.420.40">
    <property type="match status" value="1"/>
</dbReference>
<reference evidence="5" key="1">
    <citation type="journal article" date="2019" name="Int. J. Syst. Evol. Microbiol.">
        <title>The Global Catalogue of Microorganisms (GCM) 10K type strain sequencing project: providing services to taxonomists for standard genome sequencing and annotation.</title>
        <authorList>
            <consortium name="The Broad Institute Genomics Platform"/>
            <consortium name="The Broad Institute Genome Sequencing Center for Infectious Disease"/>
            <person name="Wu L."/>
            <person name="Ma J."/>
        </authorList>
    </citation>
    <scope>NUCLEOTIDE SEQUENCE [LARGE SCALE GENOMIC DNA]</scope>
    <source>
        <strain evidence="5">KLKA75</strain>
    </source>
</reference>
<evidence type="ECO:0000313" key="5">
    <source>
        <dbReference type="Proteomes" id="UP001595872"/>
    </source>
</evidence>
<dbReference type="Pfam" id="PF02541">
    <property type="entry name" value="Ppx-GppA"/>
    <property type="match status" value="1"/>
</dbReference>
<evidence type="ECO:0000256" key="2">
    <source>
        <dbReference type="SAM" id="MobiDB-lite"/>
    </source>
</evidence>
<gene>
    <name evidence="4" type="ORF">ACFPCY_20440</name>
</gene>
<comment type="caution">
    <text evidence="4">The sequence shown here is derived from an EMBL/GenBank/DDBJ whole genome shotgun (WGS) entry which is preliminary data.</text>
</comment>
<dbReference type="InterPro" id="IPR050273">
    <property type="entry name" value="GppA/Ppx_hydrolase"/>
</dbReference>
<dbReference type="PANTHER" id="PTHR30005:SF0">
    <property type="entry name" value="RETROGRADE REGULATION PROTEIN 2"/>
    <property type="match status" value="1"/>
</dbReference>
<dbReference type="InterPro" id="IPR043129">
    <property type="entry name" value="ATPase_NBD"/>
</dbReference>
<dbReference type="InterPro" id="IPR003695">
    <property type="entry name" value="Ppx_GppA_N"/>
</dbReference>
<evidence type="ECO:0000256" key="1">
    <source>
        <dbReference type="ARBA" id="ARBA00007125"/>
    </source>
</evidence>
<comment type="similarity">
    <text evidence="1">Belongs to the GppA/Ppx family.</text>
</comment>